<evidence type="ECO:0000313" key="3">
    <source>
        <dbReference type="Proteomes" id="UP000769528"/>
    </source>
</evidence>
<gene>
    <name evidence="2" type="ORF">WICMUC_001670</name>
</gene>
<dbReference type="AlphaFoldDB" id="A0A9P8TGQ1"/>
<evidence type="ECO:0000313" key="2">
    <source>
        <dbReference type="EMBL" id="KAH3678154.1"/>
    </source>
</evidence>
<feature type="compositionally biased region" description="Low complexity" evidence="1">
    <location>
        <begin position="56"/>
        <end position="85"/>
    </location>
</feature>
<dbReference type="OrthoDB" id="10617985at2759"/>
<protein>
    <submittedName>
        <fullName evidence="2">Uncharacterized protein</fullName>
    </submittedName>
</protein>
<organism evidence="2 3">
    <name type="scientific">Wickerhamomyces mucosus</name>
    <dbReference type="NCBI Taxonomy" id="1378264"/>
    <lineage>
        <taxon>Eukaryota</taxon>
        <taxon>Fungi</taxon>
        <taxon>Dikarya</taxon>
        <taxon>Ascomycota</taxon>
        <taxon>Saccharomycotina</taxon>
        <taxon>Saccharomycetes</taxon>
        <taxon>Phaffomycetales</taxon>
        <taxon>Wickerhamomycetaceae</taxon>
        <taxon>Wickerhamomyces</taxon>
    </lineage>
</organism>
<evidence type="ECO:0000256" key="1">
    <source>
        <dbReference type="SAM" id="MobiDB-lite"/>
    </source>
</evidence>
<dbReference type="EMBL" id="JAEUBF010000499">
    <property type="protein sequence ID" value="KAH3678154.1"/>
    <property type="molecule type" value="Genomic_DNA"/>
</dbReference>
<feature type="region of interest" description="Disordered" evidence="1">
    <location>
        <begin position="56"/>
        <end position="91"/>
    </location>
</feature>
<accession>A0A9P8TGQ1</accession>
<reference evidence="2" key="2">
    <citation type="submission" date="2021-01" db="EMBL/GenBank/DDBJ databases">
        <authorList>
            <person name="Schikora-Tamarit M.A."/>
        </authorList>
    </citation>
    <scope>NUCLEOTIDE SEQUENCE</scope>
    <source>
        <strain evidence="2">CBS6341</strain>
    </source>
</reference>
<keyword evidence="3" id="KW-1185">Reference proteome</keyword>
<reference evidence="2" key="1">
    <citation type="journal article" date="2021" name="Open Biol.">
        <title>Shared evolutionary footprints suggest mitochondrial oxidative damage underlies multiple complex I losses in fungi.</title>
        <authorList>
            <person name="Schikora-Tamarit M.A."/>
            <person name="Marcet-Houben M."/>
            <person name="Nosek J."/>
            <person name="Gabaldon T."/>
        </authorList>
    </citation>
    <scope>NUCLEOTIDE SEQUENCE</scope>
    <source>
        <strain evidence="2">CBS6341</strain>
    </source>
</reference>
<feature type="region of interest" description="Disordered" evidence="1">
    <location>
        <begin position="1"/>
        <end position="21"/>
    </location>
</feature>
<comment type="caution">
    <text evidence="2">The sequence shown here is derived from an EMBL/GenBank/DDBJ whole genome shotgun (WGS) entry which is preliminary data.</text>
</comment>
<sequence length="116" mass="11659">MGLKSYCHANNSSKSVSSSHGLTSKVTNDLAAGFGPLAAFLAAYSANLCCFNFSAASSTSSSSSEPNKSTSSSSSSSAAAAGAGAVPAGNDSNSSVNEAMWFNHLVNDGYCDWKAL</sequence>
<proteinExistence type="predicted"/>
<dbReference type="Proteomes" id="UP000769528">
    <property type="component" value="Unassembled WGS sequence"/>
</dbReference>
<name>A0A9P8TGQ1_9ASCO</name>